<keyword evidence="3" id="KW-1185">Reference proteome</keyword>
<dbReference type="EMBL" id="JAZGQO010000010">
    <property type="protein sequence ID" value="KAK6174793.1"/>
    <property type="molecule type" value="Genomic_DNA"/>
</dbReference>
<evidence type="ECO:0000313" key="3">
    <source>
        <dbReference type="Proteomes" id="UP001347796"/>
    </source>
</evidence>
<gene>
    <name evidence="2" type="ORF">SNE40_013372</name>
</gene>
<evidence type="ECO:0000256" key="1">
    <source>
        <dbReference type="SAM" id="MobiDB-lite"/>
    </source>
</evidence>
<feature type="region of interest" description="Disordered" evidence="1">
    <location>
        <begin position="32"/>
        <end position="58"/>
    </location>
</feature>
<protein>
    <submittedName>
        <fullName evidence="2">Uncharacterized protein</fullName>
    </submittedName>
</protein>
<name>A0AAN8PGU8_PATCE</name>
<reference evidence="2 3" key="1">
    <citation type="submission" date="2024-01" db="EMBL/GenBank/DDBJ databases">
        <title>The genome of the rayed Mediterranean limpet Patella caerulea (Linnaeus, 1758).</title>
        <authorList>
            <person name="Anh-Thu Weber A."/>
            <person name="Halstead-Nussloch G."/>
        </authorList>
    </citation>
    <scope>NUCLEOTIDE SEQUENCE [LARGE SCALE GENOMIC DNA]</scope>
    <source>
        <strain evidence="2">AATW-2023a</strain>
        <tissue evidence="2">Whole specimen</tissue>
    </source>
</reference>
<comment type="caution">
    <text evidence="2">The sequence shown here is derived from an EMBL/GenBank/DDBJ whole genome shotgun (WGS) entry which is preliminary data.</text>
</comment>
<dbReference type="AlphaFoldDB" id="A0AAN8PGU8"/>
<accession>A0AAN8PGU8</accession>
<proteinExistence type="predicted"/>
<sequence>MDYLEYEENDLALFCRGKRRVRVHRNRDNPPKCRRQLFEKSDPENDCPVKEEDTTKEQQSPVKDWVTCLKSCLDFEYVTSLNQFQSYLQFMNSFENQTEKMTSSNNADTSQQFSQIIVDSETGKDFVVLNNVKDDSFEARNNIDEQNILVYLNNTNNCVISPNIEITHDGGNYYTDVMLSSEDISEDEDVISSWVITDTPSCGLYCDDVMGSDEFEVDHEEVVQCLSGSFDTLSCHSDDFSGNDEGFPDDFMDDE</sequence>
<organism evidence="2 3">
    <name type="scientific">Patella caerulea</name>
    <name type="common">Rayed Mediterranean limpet</name>
    <dbReference type="NCBI Taxonomy" id="87958"/>
    <lineage>
        <taxon>Eukaryota</taxon>
        <taxon>Metazoa</taxon>
        <taxon>Spiralia</taxon>
        <taxon>Lophotrochozoa</taxon>
        <taxon>Mollusca</taxon>
        <taxon>Gastropoda</taxon>
        <taxon>Patellogastropoda</taxon>
        <taxon>Patelloidea</taxon>
        <taxon>Patellidae</taxon>
        <taxon>Patella</taxon>
    </lineage>
</organism>
<feature type="compositionally biased region" description="Basic and acidic residues" evidence="1">
    <location>
        <begin position="32"/>
        <end position="56"/>
    </location>
</feature>
<dbReference type="Proteomes" id="UP001347796">
    <property type="component" value="Unassembled WGS sequence"/>
</dbReference>
<evidence type="ECO:0000313" key="2">
    <source>
        <dbReference type="EMBL" id="KAK6174793.1"/>
    </source>
</evidence>